<feature type="domain" description="UmuC" evidence="2">
    <location>
        <begin position="17"/>
        <end position="279"/>
    </location>
</feature>
<dbReference type="InterPro" id="IPR043502">
    <property type="entry name" value="DNA/RNA_pol_sf"/>
</dbReference>
<evidence type="ECO:0000313" key="4">
    <source>
        <dbReference type="Proteomes" id="UP000001055"/>
    </source>
</evidence>
<feature type="region of interest" description="Disordered" evidence="1">
    <location>
        <begin position="422"/>
        <end position="448"/>
    </location>
</feature>
<evidence type="ECO:0000313" key="3">
    <source>
        <dbReference type="EMBL" id="EAT85104.2"/>
    </source>
</evidence>
<dbReference type="Pfam" id="PF00817">
    <property type="entry name" value="IMS"/>
    <property type="match status" value="1"/>
</dbReference>
<dbReference type="Gene3D" id="3.40.1170.60">
    <property type="match status" value="1"/>
</dbReference>
<dbReference type="FunFam" id="3.40.1170.60:FF:000006">
    <property type="entry name" value="DNA polymerase iota"/>
    <property type="match status" value="1"/>
</dbReference>
<dbReference type="GeneID" id="5974865"/>
<dbReference type="STRING" id="321614.Q0UKS6"/>
<dbReference type="GO" id="GO:0019985">
    <property type="term" value="P:translesion synthesis"/>
    <property type="evidence" value="ECO:0000318"/>
    <property type="project" value="GO_Central"/>
</dbReference>
<evidence type="ECO:0000256" key="1">
    <source>
        <dbReference type="SAM" id="MobiDB-lite"/>
    </source>
</evidence>
<evidence type="ECO:0000259" key="2">
    <source>
        <dbReference type="PROSITE" id="PS50173"/>
    </source>
</evidence>
<dbReference type="RefSeq" id="XP_001797972.1">
    <property type="nucleotide sequence ID" value="XM_001797920.1"/>
</dbReference>
<proteinExistence type="predicted"/>
<dbReference type="GO" id="GO:0006281">
    <property type="term" value="P:DNA repair"/>
    <property type="evidence" value="ECO:0007669"/>
    <property type="project" value="InterPro"/>
</dbReference>
<dbReference type="InterPro" id="IPR001126">
    <property type="entry name" value="UmuC"/>
</dbReference>
<feature type="region of interest" description="Disordered" evidence="1">
    <location>
        <begin position="573"/>
        <end position="602"/>
    </location>
</feature>
<dbReference type="EMBL" id="CH445335">
    <property type="protein sequence ID" value="EAT85104.2"/>
    <property type="molecule type" value="Genomic_DNA"/>
</dbReference>
<feature type="compositionally biased region" description="Polar residues" evidence="1">
    <location>
        <begin position="438"/>
        <end position="448"/>
    </location>
</feature>
<dbReference type="VEuPathDB" id="FungiDB:JI435_076380"/>
<dbReference type="GO" id="GO:0070987">
    <property type="term" value="P:error-free translesion synthesis"/>
    <property type="evidence" value="ECO:0007669"/>
    <property type="project" value="UniProtKB-ARBA"/>
</dbReference>
<dbReference type="FunFam" id="3.30.1490.100:FF:000019">
    <property type="entry name" value="Putative DNA polymerase iota"/>
    <property type="match status" value="1"/>
</dbReference>
<sequence length="635" mass="70623">MDMSSAKKFKRQIDTTVIHFDYDAFYASVVENEFPHLKSLPLAIQQKQIVVTCNYEARRRGLYKLQLISEAKRLCPDVVIVLGEDLTRFRNASKELYALVRSFSWNARCERLGFDEVRPPILSQVFMDVSDIIDYNTGVLNSSNLSNSFFCLSKTDPTLGFEFDATRLAGYAFPDALEHTLGKRRVETAGLDENETTLLGNASSGCFTKTLMLLEQEKGYTATVGISTNKLLAKLVGNRHKPNAQTTLLPPYTSDHTDISDNVTLFMDDHEIGKIPGIGFKIAQKLRTHVLQRPAAIDTGLVYGGTKESVLVRDVREYPGLGPELLERLLGGNGAPHGIGARIWELLNGCDSAEVGQARQVPTQISIEDSYIRLDTINEVTKELSMLAASLLTRMHADLLEDEEEEAAHDAQSIPSKRWLAHPKTLRLSTRPRPPQNPDGSRNRSFARISKSTPMPSFVFNLKDSVEGIVERLVRETLLPLFRRLHPEKSGWNLSLVNVAAANMADAARERGGVGRDIGKMFRQQDDVLKQWRVSEGDGGMGDMEGILPVVDGEQTPLAVDVDDEAELKVPRLLTSNSGSEDIPTPSQEAPDVEECDWQSEDEEMGDAESYRCEVCGAVMPLFAMFAHDRFHAHS</sequence>
<dbReference type="Gene3D" id="3.30.70.270">
    <property type="match status" value="1"/>
</dbReference>
<dbReference type="eggNOG" id="KOG2095">
    <property type="taxonomic scope" value="Eukaryota"/>
</dbReference>
<dbReference type="PANTHER" id="PTHR46404">
    <property type="entry name" value="DNA POLYMERASE IOTA"/>
    <property type="match status" value="1"/>
</dbReference>
<dbReference type="SUPFAM" id="SSF56672">
    <property type="entry name" value="DNA/RNA polymerases"/>
    <property type="match status" value="1"/>
</dbReference>
<accession>Q0UKS6</accession>
<protein>
    <recommendedName>
        <fullName evidence="2">UmuC domain-containing protein</fullName>
    </recommendedName>
</protein>
<organism evidence="3 4">
    <name type="scientific">Phaeosphaeria nodorum (strain SN15 / ATCC MYA-4574 / FGSC 10173)</name>
    <name type="common">Glume blotch fungus</name>
    <name type="synonym">Parastagonospora nodorum</name>
    <dbReference type="NCBI Taxonomy" id="321614"/>
    <lineage>
        <taxon>Eukaryota</taxon>
        <taxon>Fungi</taxon>
        <taxon>Dikarya</taxon>
        <taxon>Ascomycota</taxon>
        <taxon>Pezizomycotina</taxon>
        <taxon>Dothideomycetes</taxon>
        <taxon>Pleosporomycetidae</taxon>
        <taxon>Pleosporales</taxon>
        <taxon>Pleosporineae</taxon>
        <taxon>Phaeosphaeriaceae</taxon>
        <taxon>Parastagonospora</taxon>
    </lineage>
</organism>
<dbReference type="GO" id="GO:0003887">
    <property type="term" value="F:DNA-directed DNA polymerase activity"/>
    <property type="evidence" value="ECO:0000318"/>
    <property type="project" value="GO_Central"/>
</dbReference>
<dbReference type="InterPro" id="IPR043128">
    <property type="entry name" value="Rev_trsase/Diguanyl_cyclase"/>
</dbReference>
<dbReference type="PANTHER" id="PTHR46404:SF1">
    <property type="entry name" value="DNA POLYMERASE IOTA"/>
    <property type="match status" value="1"/>
</dbReference>
<gene>
    <name evidence="3" type="ORF">SNOG_07638</name>
</gene>
<dbReference type="Proteomes" id="UP000001055">
    <property type="component" value="Unassembled WGS sequence"/>
</dbReference>
<dbReference type="HOGENOM" id="CLU_022440_0_0_1"/>
<dbReference type="GO" id="GO:0003684">
    <property type="term" value="F:damaged DNA binding"/>
    <property type="evidence" value="ECO:0007669"/>
    <property type="project" value="InterPro"/>
</dbReference>
<dbReference type="InterPro" id="IPR036775">
    <property type="entry name" value="DNA_pol_Y-fam_lit_finger_sf"/>
</dbReference>
<feature type="compositionally biased region" description="Acidic residues" evidence="1">
    <location>
        <begin position="591"/>
        <end position="602"/>
    </location>
</feature>
<dbReference type="PROSITE" id="PS50173">
    <property type="entry name" value="UMUC"/>
    <property type="match status" value="1"/>
</dbReference>
<name>Q0UKS6_PHANO</name>
<dbReference type="InParanoid" id="Q0UKS6"/>
<dbReference type="Gene3D" id="3.30.1490.100">
    <property type="entry name" value="DNA polymerase, Y-family, little finger domain"/>
    <property type="match status" value="1"/>
</dbReference>
<dbReference type="KEGG" id="pno:SNOG_07638"/>
<reference evidence="4" key="1">
    <citation type="journal article" date="2007" name="Plant Cell">
        <title>Dothideomycete-plant interactions illuminated by genome sequencing and EST analysis of the wheat pathogen Stagonospora nodorum.</title>
        <authorList>
            <person name="Hane J.K."/>
            <person name="Lowe R.G."/>
            <person name="Solomon P.S."/>
            <person name="Tan K.C."/>
            <person name="Schoch C.L."/>
            <person name="Spatafora J.W."/>
            <person name="Crous P.W."/>
            <person name="Kodira C."/>
            <person name="Birren B.W."/>
            <person name="Galagan J.E."/>
            <person name="Torriani S.F."/>
            <person name="McDonald B.A."/>
            <person name="Oliver R.P."/>
        </authorList>
    </citation>
    <scope>NUCLEOTIDE SEQUENCE [LARGE SCALE GENOMIC DNA]</scope>
    <source>
        <strain evidence="4">SN15 / ATCC MYA-4574 / FGSC 10173</strain>
    </source>
</reference>
<feature type="compositionally biased region" description="Polar residues" evidence="1">
    <location>
        <begin position="574"/>
        <end position="588"/>
    </location>
</feature>
<dbReference type="AlphaFoldDB" id="Q0UKS6"/>